<comment type="caution">
    <text evidence="2">The sequence shown here is derived from an EMBL/GenBank/DDBJ whole genome shotgun (WGS) entry which is preliminary data.</text>
</comment>
<dbReference type="InterPro" id="IPR040789">
    <property type="entry name" value="LPD11"/>
</dbReference>
<sequence>MERLKLQRVGRNYSGNIAYKDEKGIFYLDLNTATNAIPTELYHCLPSNDMDGEPGFPLQCDFEVIDPITDREVREYHCRGKYMMLSKIYNDLTAYFGDTGDEERDKQDFRYHNDKYGLWGDTIAETIDEIKRRWQEIPEDLKPEWCSWEDIMKLERKAELNNLQ</sequence>
<gene>
    <name evidence="2" type="ORF">HMPREF0654_02730</name>
</gene>
<proteinExistence type="predicted"/>
<dbReference type="Pfam" id="PF18824">
    <property type="entry name" value="LPD11"/>
    <property type="match status" value="1"/>
</dbReference>
<protein>
    <recommendedName>
        <fullName evidence="1">Large polyvalent protein-associated domain-containing protein</fullName>
    </recommendedName>
</protein>
<evidence type="ECO:0000313" key="3">
    <source>
        <dbReference type="Proteomes" id="UP000029538"/>
    </source>
</evidence>
<dbReference type="RefSeq" id="WP_036882463.1">
    <property type="nucleotide sequence ID" value="NZ_JRNR01000014.1"/>
</dbReference>
<dbReference type="Proteomes" id="UP000029538">
    <property type="component" value="Unassembled WGS sequence"/>
</dbReference>
<evidence type="ECO:0000259" key="1">
    <source>
        <dbReference type="Pfam" id="PF18824"/>
    </source>
</evidence>
<feature type="domain" description="Large polyvalent protein-associated" evidence="1">
    <location>
        <begin position="78"/>
        <end position="157"/>
    </location>
</feature>
<organism evidence="2 3">
    <name type="scientific">Prevotella disiens DNF00882</name>
    <dbReference type="NCBI Taxonomy" id="1401075"/>
    <lineage>
        <taxon>Bacteria</taxon>
        <taxon>Pseudomonadati</taxon>
        <taxon>Bacteroidota</taxon>
        <taxon>Bacteroidia</taxon>
        <taxon>Bacteroidales</taxon>
        <taxon>Prevotellaceae</taxon>
        <taxon>Prevotella</taxon>
    </lineage>
</organism>
<dbReference type="EMBL" id="JRNR01000014">
    <property type="protein sequence ID" value="KGF50078.1"/>
    <property type="molecule type" value="Genomic_DNA"/>
</dbReference>
<accession>A0A096ASM2</accession>
<evidence type="ECO:0000313" key="2">
    <source>
        <dbReference type="EMBL" id="KGF50078.1"/>
    </source>
</evidence>
<reference evidence="2 3" key="1">
    <citation type="submission" date="2014-07" db="EMBL/GenBank/DDBJ databases">
        <authorList>
            <person name="McCorrison J."/>
            <person name="Sanka R."/>
            <person name="Torralba M."/>
            <person name="Gillis M."/>
            <person name="Haft D.H."/>
            <person name="Methe B."/>
            <person name="Sutton G."/>
            <person name="Nelson K.E."/>
        </authorList>
    </citation>
    <scope>NUCLEOTIDE SEQUENCE [LARGE SCALE GENOMIC DNA]</scope>
    <source>
        <strain evidence="2 3">DNF00882</strain>
    </source>
</reference>
<dbReference type="AlphaFoldDB" id="A0A096ASM2"/>
<name>A0A096ASM2_9BACT</name>